<keyword evidence="6" id="KW-0378">Hydrolase</keyword>
<dbReference type="Pfam" id="PF10502">
    <property type="entry name" value="Peptidase_S26"/>
    <property type="match status" value="1"/>
</dbReference>
<comment type="subcellular location">
    <subcellularLocation>
        <location evidence="1">Membrane</location>
    </subcellularLocation>
</comment>
<dbReference type="EMBL" id="JBHRWN010000002">
    <property type="protein sequence ID" value="MFC3476874.1"/>
    <property type="molecule type" value="Genomic_DNA"/>
</dbReference>
<dbReference type="InterPro" id="IPR001733">
    <property type="entry name" value="Peptidase_S26B"/>
</dbReference>
<dbReference type="PRINTS" id="PR00728">
    <property type="entry name" value="SIGNALPTASE"/>
</dbReference>
<proteinExistence type="predicted"/>
<dbReference type="GO" id="GO:0009003">
    <property type="term" value="F:signal peptidase activity"/>
    <property type="evidence" value="ECO:0007669"/>
    <property type="project" value="UniProtKB-EC"/>
</dbReference>
<evidence type="ECO:0000259" key="5">
    <source>
        <dbReference type="Pfam" id="PF10502"/>
    </source>
</evidence>
<evidence type="ECO:0000256" key="3">
    <source>
        <dbReference type="ARBA" id="ARBA00022989"/>
    </source>
</evidence>
<keyword evidence="4" id="KW-0472">Membrane</keyword>
<dbReference type="InterPro" id="IPR036286">
    <property type="entry name" value="LexA/Signal_pep-like_sf"/>
</dbReference>
<dbReference type="EC" id="3.4.21.89" evidence="6"/>
<reference evidence="6 7" key="1">
    <citation type="journal article" date="2019" name="Int. J. Syst. Evol. Microbiol.">
        <title>The Global Catalogue of Microorganisms (GCM) 10K type strain sequencing project: providing services to taxonomists for standard genome sequencing and annotation.</title>
        <authorList>
            <consortium name="The Broad Institute Genomics Platform"/>
            <consortium name="The Broad Institute Genome Sequencing Center for Infectious Disease"/>
            <person name="Wu L."/>
            <person name="Ma J."/>
        </authorList>
    </citation>
    <scope>NUCLEOTIDE SEQUENCE [LARGE SCALE GENOMIC DNA]</scope>
    <source>
        <strain evidence="6 7">CGMCC 1.12562</strain>
    </source>
</reference>
<sequence length="185" mass="19196">MPDVRRALHVVGIVVLVAAAGVTAVVAAPQVVGADESYVVVSGSMRPTLQAGDVVVVSSTAPANVDSGDVVAFDRIAGDGKRTTHRVVEVIERDGQRYFRTKGDANEEADRRLVPEDALIGRMAFSIPYVGWAFSFASTDTGTLAFVAVPGVLLVVSELWSLVAAARGGGSESDGSAEHTGESGR</sequence>
<accession>A0ABD5NDF7</accession>
<evidence type="ECO:0000256" key="2">
    <source>
        <dbReference type="ARBA" id="ARBA00022692"/>
    </source>
</evidence>
<dbReference type="NCBIfam" id="TIGR02228">
    <property type="entry name" value="sigpep_I_arch"/>
    <property type="match status" value="1"/>
</dbReference>
<organism evidence="6 7">
    <name type="scientific">Halobacterium litoreum</name>
    <dbReference type="NCBI Taxonomy" id="2039234"/>
    <lineage>
        <taxon>Archaea</taxon>
        <taxon>Methanobacteriati</taxon>
        <taxon>Methanobacteriota</taxon>
        <taxon>Stenosarchaea group</taxon>
        <taxon>Halobacteria</taxon>
        <taxon>Halobacteriales</taxon>
        <taxon>Halobacteriaceae</taxon>
        <taxon>Halobacterium</taxon>
    </lineage>
</organism>
<dbReference type="PANTHER" id="PTHR10806">
    <property type="entry name" value="SIGNAL PEPTIDASE COMPLEX CATALYTIC SUBUNIT SEC11"/>
    <property type="match status" value="1"/>
</dbReference>
<dbReference type="RefSeq" id="WP_232571988.1">
    <property type="nucleotide sequence ID" value="NZ_CP089466.1"/>
</dbReference>
<dbReference type="AlphaFoldDB" id="A0ABD5NDF7"/>
<gene>
    <name evidence="6" type="ORF">ACFOKC_03965</name>
</gene>
<keyword evidence="7" id="KW-1185">Reference proteome</keyword>
<dbReference type="Gene3D" id="2.10.109.10">
    <property type="entry name" value="Umud Fragment, subunit A"/>
    <property type="match status" value="1"/>
</dbReference>
<protein>
    <submittedName>
        <fullName evidence="6">Signal peptidase I</fullName>
        <ecNumber evidence="6">3.4.21.89</ecNumber>
    </submittedName>
</protein>
<keyword evidence="2" id="KW-0812">Transmembrane</keyword>
<evidence type="ECO:0000313" key="7">
    <source>
        <dbReference type="Proteomes" id="UP001595660"/>
    </source>
</evidence>
<dbReference type="InterPro" id="IPR019533">
    <property type="entry name" value="Peptidase_S26"/>
</dbReference>
<name>A0ABD5NDF7_9EURY</name>
<dbReference type="SUPFAM" id="SSF51306">
    <property type="entry name" value="LexA/Signal peptidase"/>
    <property type="match status" value="1"/>
</dbReference>
<dbReference type="Proteomes" id="UP001595660">
    <property type="component" value="Unassembled WGS sequence"/>
</dbReference>
<comment type="caution">
    <text evidence="6">The sequence shown here is derived from an EMBL/GenBank/DDBJ whole genome shotgun (WGS) entry which is preliminary data.</text>
</comment>
<keyword evidence="3" id="KW-1133">Transmembrane helix</keyword>
<dbReference type="CDD" id="cd06530">
    <property type="entry name" value="S26_SPase_I"/>
    <property type="match status" value="1"/>
</dbReference>
<dbReference type="GeneID" id="69117207"/>
<evidence type="ECO:0000256" key="4">
    <source>
        <dbReference type="ARBA" id="ARBA00023136"/>
    </source>
</evidence>
<dbReference type="PANTHER" id="PTHR10806:SF6">
    <property type="entry name" value="SIGNAL PEPTIDASE COMPLEX CATALYTIC SUBUNIT SEC11"/>
    <property type="match status" value="1"/>
</dbReference>
<evidence type="ECO:0000256" key="1">
    <source>
        <dbReference type="ARBA" id="ARBA00004370"/>
    </source>
</evidence>
<feature type="domain" description="Peptidase S26" evidence="5">
    <location>
        <begin position="20"/>
        <end position="88"/>
    </location>
</feature>
<evidence type="ECO:0000313" key="6">
    <source>
        <dbReference type="EMBL" id="MFC3476874.1"/>
    </source>
</evidence>
<dbReference type="GO" id="GO:0016020">
    <property type="term" value="C:membrane"/>
    <property type="evidence" value="ECO:0007669"/>
    <property type="project" value="UniProtKB-SubCell"/>
</dbReference>